<gene>
    <name evidence="1" type="ORF">Amon01_000636800</name>
</gene>
<name>A0A9W7DIN1_AMBMO</name>
<dbReference type="AlphaFoldDB" id="A0A9W7DIN1"/>
<evidence type="ECO:0000313" key="1">
    <source>
        <dbReference type="EMBL" id="GMG40641.1"/>
    </source>
</evidence>
<accession>A0A9W7DIN1</accession>
<sequence length="402" mass="46001">MSRSQPPAMAFLNPNLNETGIKVASCVLPEIQRIILKFMIEDFLYFIYIDELDDTYDIDRDLYDIHIIREIRDRYSRDVDTLLFSDHTTKTCTNCIQAQILSMAGYDDLLDDIICTALEELDLTLKLKGSSEAPFIDEFINFVTSRSIKLKSVEMFPVSSKSVKEFTNPNRIKLLEFHSYEVSLYGSGFNQNIPTNYLSLKFVTVYSSFYAYLSNLFDSDLLNKLTSLTKLSVKVSGIDDLSEVEGVMERLQLVAPSLKHLYLNCEVFEHSAASCVDFLVPANTFIRKHKNLNIQFDVWFVNMSIQLYWRFDSKTQLSLPLHTAYPMDTKAVDAIEQWCSVPGFTALVAACRTPYSMLFPTNTEMIPFTRAINSTVSTVMLDDFSAEYEIVLEGFRSLKTLN</sequence>
<proteinExistence type="predicted"/>
<dbReference type="EMBL" id="BSXU01004000">
    <property type="protein sequence ID" value="GMG40641.1"/>
    <property type="molecule type" value="Genomic_DNA"/>
</dbReference>
<protein>
    <submittedName>
        <fullName evidence="1">Unnamed protein product</fullName>
    </submittedName>
</protein>
<reference evidence="1" key="1">
    <citation type="submission" date="2023-04" db="EMBL/GenBank/DDBJ databases">
        <title>Ambrosiozyma monospora NBRC 1965.</title>
        <authorList>
            <person name="Ichikawa N."/>
            <person name="Sato H."/>
            <person name="Tonouchi N."/>
        </authorList>
    </citation>
    <scope>NUCLEOTIDE SEQUENCE</scope>
    <source>
        <strain evidence="1">NBRC 1965</strain>
    </source>
</reference>
<comment type="caution">
    <text evidence="1">The sequence shown here is derived from an EMBL/GenBank/DDBJ whole genome shotgun (WGS) entry which is preliminary data.</text>
</comment>
<dbReference type="Proteomes" id="UP001165063">
    <property type="component" value="Unassembled WGS sequence"/>
</dbReference>
<keyword evidence="2" id="KW-1185">Reference proteome</keyword>
<evidence type="ECO:0000313" key="2">
    <source>
        <dbReference type="Proteomes" id="UP001165063"/>
    </source>
</evidence>
<organism evidence="1 2">
    <name type="scientific">Ambrosiozyma monospora</name>
    <name type="common">Yeast</name>
    <name type="synonym">Endomycopsis monosporus</name>
    <dbReference type="NCBI Taxonomy" id="43982"/>
    <lineage>
        <taxon>Eukaryota</taxon>
        <taxon>Fungi</taxon>
        <taxon>Dikarya</taxon>
        <taxon>Ascomycota</taxon>
        <taxon>Saccharomycotina</taxon>
        <taxon>Pichiomycetes</taxon>
        <taxon>Pichiales</taxon>
        <taxon>Pichiaceae</taxon>
        <taxon>Ambrosiozyma</taxon>
    </lineage>
</organism>